<comment type="caution">
    <text evidence="3">The sequence shown here is derived from an EMBL/GenBank/DDBJ whole genome shotgun (WGS) entry which is preliminary data.</text>
</comment>
<evidence type="ECO:0000256" key="1">
    <source>
        <dbReference type="SAM" id="Phobius"/>
    </source>
</evidence>
<name>A0A7V3VT59_9BACT</name>
<feature type="chain" id="PRO_5031041728" evidence="2">
    <location>
        <begin position="20"/>
        <end position="330"/>
    </location>
</feature>
<protein>
    <submittedName>
        <fullName evidence="3">Uncharacterized protein</fullName>
    </submittedName>
</protein>
<dbReference type="EMBL" id="DTPE01000181">
    <property type="protein sequence ID" value="HGE75360.1"/>
    <property type="molecule type" value="Genomic_DNA"/>
</dbReference>
<sequence>MKKILLILFVIFLSISAMAENSVRSVGSGPEFEVAPAIVFANGNGEFQIGVFSEDGSPVNFEAYFNDEIQKTFDKQWTFQFKLPEGKMYSYITFESHKGPLTSLATALILSSNLAIKIDKGIGFTFFPSYNGYMKGDEEVFSIVGPGYGHENLKFSIDKKVLYDMNLSTVSNFPKVFESSLDTSELADGFHNFSISSNLITGQALQVDKTIGIDNTPPKVLSSNGQELFFEGKFVITIQATDTMKLTDAYFYRKSSNGSLTFIGESGFVNGRSALKINDFSGSQTFVAKIFDVSNNVSVYEFTLVNNKPFLIPLIILLTTFGIILLTLLR</sequence>
<keyword evidence="1" id="KW-0812">Transmembrane</keyword>
<keyword evidence="1" id="KW-1133">Transmembrane helix</keyword>
<feature type="transmembrane region" description="Helical" evidence="1">
    <location>
        <begin position="310"/>
        <end position="329"/>
    </location>
</feature>
<reference evidence="3" key="1">
    <citation type="journal article" date="2020" name="mSystems">
        <title>Genome- and Community-Level Interaction Insights into Carbon Utilization and Element Cycling Functions of Hydrothermarchaeota in Hydrothermal Sediment.</title>
        <authorList>
            <person name="Zhou Z."/>
            <person name="Liu Y."/>
            <person name="Xu W."/>
            <person name="Pan J."/>
            <person name="Luo Z.H."/>
            <person name="Li M."/>
        </authorList>
    </citation>
    <scope>NUCLEOTIDE SEQUENCE [LARGE SCALE GENOMIC DNA]</scope>
    <source>
        <strain evidence="3">SpSt-966</strain>
    </source>
</reference>
<gene>
    <name evidence="3" type="ORF">ENX73_04465</name>
</gene>
<feature type="signal peptide" evidence="2">
    <location>
        <begin position="1"/>
        <end position="19"/>
    </location>
</feature>
<keyword evidence="2" id="KW-0732">Signal</keyword>
<organism evidence="3">
    <name type="scientific">Mesoaciditoga lauensis</name>
    <dbReference type="NCBI Taxonomy" id="1495039"/>
    <lineage>
        <taxon>Bacteria</taxon>
        <taxon>Thermotogati</taxon>
        <taxon>Thermotogota</taxon>
        <taxon>Thermotogae</taxon>
        <taxon>Mesoaciditogales</taxon>
        <taxon>Mesoaciditogaceae</taxon>
        <taxon>Mesoaciditoga</taxon>
    </lineage>
</organism>
<evidence type="ECO:0000256" key="2">
    <source>
        <dbReference type="SAM" id="SignalP"/>
    </source>
</evidence>
<keyword evidence="1" id="KW-0472">Membrane</keyword>
<proteinExistence type="predicted"/>
<dbReference type="AlphaFoldDB" id="A0A7V3VT59"/>
<evidence type="ECO:0000313" key="3">
    <source>
        <dbReference type="EMBL" id="HGE75360.1"/>
    </source>
</evidence>
<accession>A0A7V3VT59</accession>